<proteinExistence type="predicted"/>
<name>A0ABT5JEP5_RHOTP</name>
<evidence type="ECO:0000313" key="1">
    <source>
        <dbReference type="EMBL" id="MDC7788084.1"/>
    </source>
</evidence>
<protein>
    <recommendedName>
        <fullName evidence="3">PIN domain-containing protein</fullName>
    </recommendedName>
</protein>
<dbReference type="Proteomes" id="UP001165652">
    <property type="component" value="Unassembled WGS sequence"/>
</dbReference>
<accession>A0ABT5JEP5</accession>
<dbReference type="RefSeq" id="WP_272778922.1">
    <property type="nucleotide sequence ID" value="NZ_JAQQLI010000037.1"/>
</dbReference>
<gene>
    <name evidence="1" type="ORF">PQJ73_20535</name>
</gene>
<organism evidence="1 2">
    <name type="scientific">Rhodoplanes tepidamans</name>
    <name type="common">Rhodoplanes cryptolactis</name>
    <dbReference type="NCBI Taxonomy" id="200616"/>
    <lineage>
        <taxon>Bacteria</taxon>
        <taxon>Pseudomonadati</taxon>
        <taxon>Pseudomonadota</taxon>
        <taxon>Alphaproteobacteria</taxon>
        <taxon>Hyphomicrobiales</taxon>
        <taxon>Nitrobacteraceae</taxon>
        <taxon>Rhodoplanes</taxon>
    </lineage>
</organism>
<evidence type="ECO:0000313" key="2">
    <source>
        <dbReference type="Proteomes" id="UP001165652"/>
    </source>
</evidence>
<comment type="caution">
    <text evidence="1">The sequence shown here is derived from an EMBL/GenBank/DDBJ whole genome shotgun (WGS) entry which is preliminary data.</text>
</comment>
<dbReference type="EMBL" id="JAQQLI010000037">
    <property type="protein sequence ID" value="MDC7788084.1"/>
    <property type="molecule type" value="Genomic_DNA"/>
</dbReference>
<reference evidence="1" key="1">
    <citation type="journal article" date="2023" name="Microbiol Resour">
        <title>Genome Sequences of Rhodoplanes serenus and Two Thermotolerant Strains, Rhodoplanes tepidamans and 'Rhodoplanes cryptolactis,' Further Refine the Genus.</title>
        <authorList>
            <person name="Rayyan A.A."/>
            <person name="Kyndt J.A."/>
        </authorList>
    </citation>
    <scope>NUCLEOTIDE SEQUENCE</scope>
    <source>
        <strain evidence="1">DSM 9987</strain>
    </source>
</reference>
<sequence>MLPDTLVARCRSKGILLDTNLMLLLTIGLCRRPRIATFKRTERYTAADFDIVLALADRAARRVTTPSIPTETDNLTRQLPEHEHDALAATAGQIIAKSFEVYIPSSDAVRDGAYVRLGLTDTGLLAAARAADVLVVTDDFRLAAVISRRGQDVLNFNHIRPHDWT</sequence>
<reference evidence="1" key="2">
    <citation type="submission" date="2023-02" db="EMBL/GenBank/DDBJ databases">
        <authorList>
            <person name="Rayyan A."/>
            <person name="Meyer T."/>
            <person name="Kyndt J.A."/>
        </authorList>
    </citation>
    <scope>NUCLEOTIDE SEQUENCE</scope>
    <source>
        <strain evidence="1">DSM 9987</strain>
    </source>
</reference>
<evidence type="ECO:0008006" key="3">
    <source>
        <dbReference type="Google" id="ProtNLM"/>
    </source>
</evidence>
<keyword evidence="2" id="KW-1185">Reference proteome</keyword>